<evidence type="ECO:0000313" key="2">
    <source>
        <dbReference type="Proteomes" id="UP000501690"/>
    </source>
</evidence>
<dbReference type="Proteomes" id="UP000501690">
    <property type="component" value="Linkage Group LG11"/>
</dbReference>
<keyword evidence="2" id="KW-1185">Reference proteome</keyword>
<dbReference type="EMBL" id="CP039355">
    <property type="protein sequence ID" value="QCE14843.1"/>
    <property type="molecule type" value="Genomic_DNA"/>
</dbReference>
<proteinExistence type="predicted"/>
<protein>
    <submittedName>
        <fullName evidence="1">Uncharacterized protein</fullName>
    </submittedName>
</protein>
<gene>
    <name evidence="1" type="ORF">DEO72_LG11g1849</name>
</gene>
<dbReference type="AlphaFoldDB" id="A0A4D6NM01"/>
<sequence>MLQQQNCLAGDTYRQALPASRPLGRGCIPPSAKRLKALTDSSTAWRDCPHRQAHPRSRSFAYCLSPGG</sequence>
<reference evidence="1 2" key="1">
    <citation type="submission" date="2019-04" db="EMBL/GenBank/DDBJ databases">
        <title>An improved genome assembly and genetic linkage map for asparagus bean, Vigna unguiculata ssp. sesquipedialis.</title>
        <authorList>
            <person name="Xia Q."/>
            <person name="Zhang R."/>
            <person name="Dong Y."/>
        </authorList>
    </citation>
    <scope>NUCLEOTIDE SEQUENCE [LARGE SCALE GENOMIC DNA]</scope>
    <source>
        <tissue evidence="1">Leaf</tissue>
    </source>
</reference>
<organism evidence="1 2">
    <name type="scientific">Vigna unguiculata</name>
    <name type="common">Cowpea</name>
    <dbReference type="NCBI Taxonomy" id="3917"/>
    <lineage>
        <taxon>Eukaryota</taxon>
        <taxon>Viridiplantae</taxon>
        <taxon>Streptophyta</taxon>
        <taxon>Embryophyta</taxon>
        <taxon>Tracheophyta</taxon>
        <taxon>Spermatophyta</taxon>
        <taxon>Magnoliopsida</taxon>
        <taxon>eudicotyledons</taxon>
        <taxon>Gunneridae</taxon>
        <taxon>Pentapetalae</taxon>
        <taxon>rosids</taxon>
        <taxon>fabids</taxon>
        <taxon>Fabales</taxon>
        <taxon>Fabaceae</taxon>
        <taxon>Papilionoideae</taxon>
        <taxon>50 kb inversion clade</taxon>
        <taxon>NPAAA clade</taxon>
        <taxon>indigoferoid/millettioid clade</taxon>
        <taxon>Phaseoleae</taxon>
        <taxon>Vigna</taxon>
    </lineage>
</organism>
<name>A0A4D6NM01_VIGUN</name>
<accession>A0A4D6NM01</accession>
<evidence type="ECO:0000313" key="1">
    <source>
        <dbReference type="EMBL" id="QCE14843.1"/>
    </source>
</evidence>